<reference evidence="2 3" key="1">
    <citation type="submission" date="2022-11" db="UniProtKB">
        <authorList>
            <consortium name="WormBaseParasite"/>
        </authorList>
    </citation>
    <scope>IDENTIFICATION</scope>
</reference>
<dbReference type="WBParaSite" id="PgE114_g002_t02">
    <property type="protein sequence ID" value="PgE114_g002_t02"/>
    <property type="gene ID" value="PgE114_g002"/>
</dbReference>
<dbReference type="AlphaFoldDB" id="A0A915A0J8"/>
<evidence type="ECO:0000313" key="1">
    <source>
        <dbReference type="Proteomes" id="UP000887569"/>
    </source>
</evidence>
<proteinExistence type="predicted"/>
<keyword evidence="1" id="KW-1185">Reference proteome</keyword>
<sequence length="159" mass="17420">MEFFDISVVEKCSVDGLLHSSDLGSRDHSGSPSTSVLMDVHSLKHRKCCDIVKLQQKSRHAFRKIKRRASRSQKAFIAFSFSLKRTMEIQLQQHYSPLYLQLVLQLQEVSLHRLKLPQTQPTVSAFAATLAQAAKVSPGAPAAAVATPVAAASTPIPAK</sequence>
<protein>
    <submittedName>
        <fullName evidence="2 3">Oxidoreductase-like domain-containing protein</fullName>
    </submittedName>
</protein>
<evidence type="ECO:0000313" key="3">
    <source>
        <dbReference type="WBParaSite" id="PgE114_g002_t05"/>
    </source>
</evidence>
<organism evidence="1 3">
    <name type="scientific">Parascaris univalens</name>
    <name type="common">Nematode worm</name>
    <dbReference type="NCBI Taxonomy" id="6257"/>
    <lineage>
        <taxon>Eukaryota</taxon>
        <taxon>Metazoa</taxon>
        <taxon>Ecdysozoa</taxon>
        <taxon>Nematoda</taxon>
        <taxon>Chromadorea</taxon>
        <taxon>Rhabditida</taxon>
        <taxon>Spirurina</taxon>
        <taxon>Ascaridomorpha</taxon>
        <taxon>Ascaridoidea</taxon>
        <taxon>Ascarididae</taxon>
        <taxon>Parascaris</taxon>
    </lineage>
</organism>
<accession>A0A915A0J8</accession>
<dbReference type="Proteomes" id="UP000887569">
    <property type="component" value="Unplaced"/>
</dbReference>
<dbReference type="WBParaSite" id="PgE114_g002_t05">
    <property type="protein sequence ID" value="PgE114_g002_t05"/>
    <property type="gene ID" value="PgE114_g002"/>
</dbReference>
<name>A0A915A0J8_PARUN</name>
<evidence type="ECO:0000313" key="2">
    <source>
        <dbReference type="WBParaSite" id="PgE114_g002_t02"/>
    </source>
</evidence>